<evidence type="ECO:0000256" key="2">
    <source>
        <dbReference type="ARBA" id="ARBA00023125"/>
    </source>
</evidence>
<keyword evidence="3" id="KW-0804">Transcription</keyword>
<dbReference type="InterPro" id="IPR036388">
    <property type="entry name" value="WH-like_DNA-bd_sf"/>
</dbReference>
<dbReference type="InterPro" id="IPR001845">
    <property type="entry name" value="HTH_ArsR_DNA-bd_dom"/>
</dbReference>
<sequence length="113" mass="12372">MESMPLAALQEIAAYFQALSEPTRLMILNQLRVGEANVSELAQVCSCSVANVSRHLSLLSKHGLVERDSRGANAYYRIADPSVNALCDLVCGNIARHLERGETRRNAFMRPGG</sequence>
<dbReference type="GO" id="GO:0003677">
    <property type="term" value="F:DNA binding"/>
    <property type="evidence" value="ECO:0007669"/>
    <property type="project" value="UniProtKB-KW"/>
</dbReference>
<protein>
    <submittedName>
        <fullName evidence="5">ArsR family transcriptional regulator</fullName>
    </submittedName>
</protein>
<dbReference type="PROSITE" id="PS50987">
    <property type="entry name" value="HTH_ARSR_2"/>
    <property type="match status" value="1"/>
</dbReference>
<evidence type="ECO:0000256" key="1">
    <source>
        <dbReference type="ARBA" id="ARBA00023015"/>
    </source>
</evidence>
<feature type="domain" description="HTH arsR-type" evidence="4">
    <location>
        <begin position="4"/>
        <end position="98"/>
    </location>
</feature>
<proteinExistence type="predicted"/>
<dbReference type="GO" id="GO:0003700">
    <property type="term" value="F:DNA-binding transcription factor activity"/>
    <property type="evidence" value="ECO:0007669"/>
    <property type="project" value="InterPro"/>
</dbReference>
<dbReference type="SUPFAM" id="SSF46785">
    <property type="entry name" value="Winged helix' DNA-binding domain"/>
    <property type="match status" value="1"/>
</dbReference>
<evidence type="ECO:0000313" key="6">
    <source>
        <dbReference type="Proteomes" id="UP000292939"/>
    </source>
</evidence>
<keyword evidence="2" id="KW-0238">DNA-binding</keyword>
<dbReference type="KEGG" id="hgr:DW355_15705"/>
<dbReference type="InterPro" id="IPR051011">
    <property type="entry name" value="Metal_resp_trans_reg"/>
</dbReference>
<reference evidence="5 6" key="1">
    <citation type="submission" date="2018-07" db="EMBL/GenBank/DDBJ databases">
        <title>Exploring interactions and the metabolic potential of the ultra-small soil bacteria Hylemonella gracilis.</title>
        <authorList>
            <person name="Tyc O."/>
            <person name="Kulkarni P."/>
            <person name="Gawehns F."/>
            <person name="Hundscheid M."/>
            <person name="Zweers H."/>
            <person name="Garbeva P."/>
        </authorList>
    </citation>
    <scope>NUCLEOTIDE SEQUENCE [LARGE SCALE GENOMIC DNA]</scope>
    <source>
        <strain evidence="5 6">NS1</strain>
    </source>
</reference>
<dbReference type="InterPro" id="IPR036390">
    <property type="entry name" value="WH_DNA-bd_sf"/>
</dbReference>
<dbReference type="PRINTS" id="PR00778">
    <property type="entry name" value="HTHARSR"/>
</dbReference>
<dbReference type="SMART" id="SM00418">
    <property type="entry name" value="HTH_ARSR"/>
    <property type="match status" value="1"/>
</dbReference>
<gene>
    <name evidence="5" type="ORF">DW355_15705</name>
</gene>
<dbReference type="PANTHER" id="PTHR43132:SF9">
    <property type="entry name" value="ARSR FAMILY TRANSCRIPTIONAL REGULATORY PROTEIN"/>
    <property type="match status" value="1"/>
</dbReference>
<dbReference type="CDD" id="cd00090">
    <property type="entry name" value="HTH_ARSR"/>
    <property type="match status" value="1"/>
</dbReference>
<evidence type="ECO:0000313" key="5">
    <source>
        <dbReference type="EMBL" id="QBK05977.1"/>
    </source>
</evidence>
<dbReference type="Gene3D" id="1.10.10.10">
    <property type="entry name" value="Winged helix-like DNA-binding domain superfamily/Winged helix DNA-binding domain"/>
    <property type="match status" value="1"/>
</dbReference>
<evidence type="ECO:0000259" key="4">
    <source>
        <dbReference type="PROSITE" id="PS50987"/>
    </source>
</evidence>
<name>A0A4P6UPE7_9BURK</name>
<organism evidence="5 6">
    <name type="scientific">Hylemonella gracilis</name>
    <dbReference type="NCBI Taxonomy" id="80880"/>
    <lineage>
        <taxon>Bacteria</taxon>
        <taxon>Pseudomonadati</taxon>
        <taxon>Pseudomonadota</taxon>
        <taxon>Betaproteobacteria</taxon>
        <taxon>Burkholderiales</taxon>
        <taxon>Comamonadaceae</taxon>
        <taxon>Hylemonella</taxon>
    </lineage>
</organism>
<dbReference type="RefSeq" id="WP_131281502.1">
    <property type="nucleotide sequence ID" value="NZ_CP031395.1"/>
</dbReference>
<keyword evidence="1" id="KW-0805">Transcription regulation</keyword>
<dbReference type="EMBL" id="CP031395">
    <property type="protein sequence ID" value="QBK05977.1"/>
    <property type="molecule type" value="Genomic_DNA"/>
</dbReference>
<evidence type="ECO:0000256" key="3">
    <source>
        <dbReference type="ARBA" id="ARBA00023163"/>
    </source>
</evidence>
<accession>A0A4P6UPE7</accession>
<dbReference type="PANTHER" id="PTHR43132">
    <property type="entry name" value="ARSENICAL RESISTANCE OPERON REPRESSOR ARSR-RELATED"/>
    <property type="match status" value="1"/>
</dbReference>
<dbReference type="InterPro" id="IPR011991">
    <property type="entry name" value="ArsR-like_HTH"/>
</dbReference>
<dbReference type="NCBIfam" id="NF033788">
    <property type="entry name" value="HTH_metalloreg"/>
    <property type="match status" value="1"/>
</dbReference>
<dbReference type="AlphaFoldDB" id="A0A4P6UPE7"/>
<dbReference type="OrthoDB" id="5296924at2"/>
<dbReference type="Proteomes" id="UP000292939">
    <property type="component" value="Chromosome"/>
</dbReference>
<dbReference type="Pfam" id="PF12840">
    <property type="entry name" value="HTH_20"/>
    <property type="match status" value="1"/>
</dbReference>